<evidence type="ECO:0008006" key="2">
    <source>
        <dbReference type="Google" id="ProtNLM"/>
    </source>
</evidence>
<name>A0A6J5KK29_9CAUD</name>
<reference evidence="1" key="1">
    <citation type="submission" date="2020-04" db="EMBL/GenBank/DDBJ databases">
        <authorList>
            <person name="Chiriac C."/>
            <person name="Salcher M."/>
            <person name="Ghai R."/>
            <person name="Kavagutti S V."/>
        </authorList>
    </citation>
    <scope>NUCLEOTIDE SEQUENCE</scope>
</reference>
<organism evidence="1">
    <name type="scientific">uncultured Caudovirales phage</name>
    <dbReference type="NCBI Taxonomy" id="2100421"/>
    <lineage>
        <taxon>Viruses</taxon>
        <taxon>Duplodnaviria</taxon>
        <taxon>Heunggongvirae</taxon>
        <taxon>Uroviricota</taxon>
        <taxon>Caudoviricetes</taxon>
        <taxon>Peduoviridae</taxon>
        <taxon>Maltschvirus</taxon>
        <taxon>Maltschvirus maltsch</taxon>
    </lineage>
</organism>
<proteinExistence type="predicted"/>
<protein>
    <recommendedName>
        <fullName evidence="2">Cytidyltransferase-like domain-containing protein</fullName>
    </recommendedName>
</protein>
<accession>A0A6J5KK29</accession>
<sequence length="291" mass="32108">MKLFELFEQDESPQAVVFTFGNMNPPHAGHLGLVRFAVDTAKKNHADWHIYLSESAGVMTPDQKVAWLTAWCQAAGIDAKGHIHHVPRIHQSAIDLYHKGFREAIFVAGGKKPNDPDKSDFEKYWPLIDNANKYNQANVNPEDVKYFYFDPLTGRENKPSEGGAGRITSGTAVRTAAEQTLTGDEEAVKTFWQAASAGDATMAKKIAGMQIGGMTYLQTVQQGLKSGAKVTRPGAKKKTVSEEKAVWDKPNPVKDHKKLSDADKAAARARAKKAGRKYPNMVDNMWAAKRK</sequence>
<dbReference type="SUPFAM" id="SSF52374">
    <property type="entry name" value="Nucleotidylyl transferase"/>
    <property type="match status" value="1"/>
</dbReference>
<evidence type="ECO:0000313" key="1">
    <source>
        <dbReference type="EMBL" id="CAB4122534.1"/>
    </source>
</evidence>
<dbReference type="EMBL" id="LR796167">
    <property type="protein sequence ID" value="CAB4122534.1"/>
    <property type="molecule type" value="Genomic_DNA"/>
</dbReference>
<gene>
    <name evidence="1" type="ORF">UFOVP29_33</name>
</gene>